<evidence type="ECO:0000313" key="5">
    <source>
        <dbReference type="Proteomes" id="UP000683000"/>
    </source>
</evidence>
<keyword evidence="3" id="KW-1133">Transmembrane helix</keyword>
<dbReference type="GO" id="GO:0016287">
    <property type="term" value="F:glycerone-phosphate O-acyltransferase activity"/>
    <property type="evidence" value="ECO:0007669"/>
    <property type="project" value="TreeGrafter"/>
</dbReference>
<dbReference type="AlphaFoldDB" id="A0A8I2YG28"/>
<dbReference type="InterPro" id="IPR052744">
    <property type="entry name" value="GPAT/DAPAT"/>
</dbReference>
<gene>
    <name evidence="4" type="ORF">JVT61DRAFT_9779</name>
</gene>
<feature type="compositionally biased region" description="Basic and acidic residues" evidence="2">
    <location>
        <begin position="739"/>
        <end position="751"/>
    </location>
</feature>
<accession>A0A8I2YG28</accession>
<feature type="region of interest" description="Disordered" evidence="2">
    <location>
        <begin position="1069"/>
        <end position="1179"/>
    </location>
</feature>
<feature type="compositionally biased region" description="Polar residues" evidence="2">
    <location>
        <begin position="646"/>
        <end position="658"/>
    </location>
</feature>
<feature type="compositionally biased region" description="Basic and acidic residues" evidence="2">
    <location>
        <begin position="1117"/>
        <end position="1126"/>
    </location>
</feature>
<feature type="compositionally biased region" description="Basic and acidic residues" evidence="2">
    <location>
        <begin position="822"/>
        <end position="832"/>
    </location>
</feature>
<dbReference type="OrthoDB" id="6105938at2759"/>
<feature type="compositionally biased region" description="Polar residues" evidence="2">
    <location>
        <begin position="1098"/>
        <end position="1110"/>
    </location>
</feature>
<evidence type="ECO:0000256" key="2">
    <source>
        <dbReference type="SAM" id="MobiDB-lite"/>
    </source>
</evidence>
<sequence length="1253" mass="135761">MGSHGGPGSLGCHASSTTSQADLFKNTSVALARGEVVGVFPEGTSYTEPAIAQVKEGVAWAAIEYVKAIAARATGEAGEDLPVMIVPAAIVYTDKSRYQSRVIVRYGKPIRVDGFLAQVDLEDDDSVRALVKDITGEIYQRLKEMTINAPDWNTFNSAKIAAEVAWGEVPSISKYVGVSQTFVELLSGESQEILDMKQPLVKYRGLLHYTGISHGALDYLYPLPAAIAPPSSTIIPTVPIAILTVLCQLCKTFLHPSAIAFLPMFVLYLPVYIAGWLAVRFLTKPDEEEAKAQFKAVFGGLCMGLSYGMVTRIVFRTLMHVGGKDWIANFPLFFIAAIGVLIGMVAVTVGTVRILWKWHNSLVKGNLKRWRCLTASIKILVGLISPPSNDLSEARLVAYSRPPPPAGNPFIKRATMDQSAKTVSPPSISATKLIRPLFVARVNAVDAVRKLEAVGMDRERRLGVRSYFLSHVRTPLQHPQITLNTLPTLLRCLRNLSPSACPLCRKSFQPDRLKKLHVAGPPELDGVPEALIEVEATQLLHRVALASGEDVPDVEIIEVVTHVEEWLSTNSADENPHRPLRAALTTLQRYKALQERNERDHAEYRRARRELKAYRRNAHQDSKTSRAVEESLLGRIDEIESHHAFDTQQQQPYRNASNPLPLPPEPLPLDRFPAFARPGGAADTPDPLLSAVPYPAPPPRTQPTAAATITNGYPPVTAYSGTSHTQFVPPVPLAAPRARHAEAPRGEERNRRPTTQEVNGNHHPKEDRRRHTESSRAGAGEARYGSTDGRPQIDTGPGQGRRVVVAPSPAPSWAHHPLVEGGRSDEEREVRPRARTNGTNGLINGSSDVDPRLTVDARLASAEAYVQGYGFGYDSGFQIASEPSTFTPSSYGSDRSDRVHAFPVEESPDQPIGGLGLMGVPHPIAGTVSTPDEEATPVNRTRRLTRRNTTQVDVERSARRLGDQPHLDMPQNGGSRRGPLQTIGQVLGVRRAVTEGALRHGVNGADDPARQRRAVSGVVAPLAGEDESPRSETTWGTVQTLSGDSISGGSMGSLGLLLGLHNGGVRGQGSVAGDSYGGRGDLDENVTSEGEEDETETPMITGSLPGSESVVSGLGLIREDEGEHSGSRNGHVLDNTTSHRRVASYTERNPSSLETTQDRQARRARRSEGSNDHHHHALQSSIAEVLRSADIGRVITASNITSTNALSLHFDASFPTHDYQDHAAPSAPSGLEIVAPTPIVGGPNIIHLWANRT</sequence>
<dbReference type="PANTHER" id="PTHR31605:SF0">
    <property type="entry name" value="GLYCEROL-3-PHOSPHATE O-ACYLTRANSFERASE 1"/>
    <property type="match status" value="1"/>
</dbReference>
<feature type="compositionally biased region" description="Acidic residues" evidence="2">
    <location>
        <begin position="1083"/>
        <end position="1096"/>
    </location>
</feature>
<proteinExistence type="predicted"/>
<feature type="region of interest" description="Disordered" evidence="2">
    <location>
        <begin position="1020"/>
        <end position="1046"/>
    </location>
</feature>
<protein>
    <recommendedName>
        <fullName evidence="6">Phospholipid/glycerol acyltransferase domain-containing protein</fullName>
    </recommendedName>
</protein>
<feature type="compositionally biased region" description="Basic and acidic residues" evidence="2">
    <location>
        <begin position="1156"/>
        <end position="1172"/>
    </location>
</feature>
<dbReference type="GO" id="GO:0004366">
    <property type="term" value="F:glycerol-3-phosphate O-acyltransferase activity"/>
    <property type="evidence" value="ECO:0007669"/>
    <property type="project" value="TreeGrafter"/>
</dbReference>
<feature type="coiled-coil region" evidence="1">
    <location>
        <begin position="590"/>
        <end position="617"/>
    </location>
</feature>
<feature type="region of interest" description="Disordered" evidence="2">
    <location>
        <begin position="644"/>
        <end position="847"/>
    </location>
</feature>
<dbReference type="PANTHER" id="PTHR31605">
    <property type="entry name" value="GLYCEROL-3-PHOSPHATE O-ACYLTRANSFERASE 1"/>
    <property type="match status" value="1"/>
</dbReference>
<evidence type="ECO:0000256" key="3">
    <source>
        <dbReference type="SAM" id="Phobius"/>
    </source>
</evidence>
<keyword evidence="3" id="KW-0812">Transmembrane</keyword>
<dbReference type="SUPFAM" id="SSF69593">
    <property type="entry name" value="Glycerol-3-phosphate (1)-acyltransferase"/>
    <property type="match status" value="1"/>
</dbReference>
<dbReference type="GO" id="GO:0008654">
    <property type="term" value="P:phospholipid biosynthetic process"/>
    <property type="evidence" value="ECO:0007669"/>
    <property type="project" value="TreeGrafter"/>
</dbReference>
<feature type="compositionally biased region" description="Polar residues" evidence="2">
    <location>
        <begin position="1031"/>
        <end position="1040"/>
    </location>
</feature>
<evidence type="ECO:0000256" key="1">
    <source>
        <dbReference type="SAM" id="Coils"/>
    </source>
</evidence>
<keyword evidence="3" id="KW-0472">Membrane</keyword>
<organism evidence="4 5">
    <name type="scientific">Boletus reticuloceps</name>
    <dbReference type="NCBI Taxonomy" id="495285"/>
    <lineage>
        <taxon>Eukaryota</taxon>
        <taxon>Fungi</taxon>
        <taxon>Dikarya</taxon>
        <taxon>Basidiomycota</taxon>
        <taxon>Agaricomycotina</taxon>
        <taxon>Agaricomycetes</taxon>
        <taxon>Agaricomycetidae</taxon>
        <taxon>Boletales</taxon>
        <taxon>Boletineae</taxon>
        <taxon>Boletaceae</taxon>
        <taxon>Boletoideae</taxon>
        <taxon>Boletus</taxon>
    </lineage>
</organism>
<keyword evidence="5" id="KW-1185">Reference proteome</keyword>
<evidence type="ECO:0000313" key="4">
    <source>
        <dbReference type="EMBL" id="KAG6371309.1"/>
    </source>
</evidence>
<comment type="caution">
    <text evidence="4">The sequence shown here is derived from an EMBL/GenBank/DDBJ whole genome shotgun (WGS) entry which is preliminary data.</text>
</comment>
<dbReference type="EMBL" id="JAGFBS010000037">
    <property type="protein sequence ID" value="KAG6371309.1"/>
    <property type="molecule type" value="Genomic_DNA"/>
</dbReference>
<keyword evidence="1" id="KW-0175">Coiled coil</keyword>
<dbReference type="Proteomes" id="UP000683000">
    <property type="component" value="Unassembled WGS sequence"/>
</dbReference>
<evidence type="ECO:0008006" key="6">
    <source>
        <dbReference type="Google" id="ProtNLM"/>
    </source>
</evidence>
<reference evidence="4" key="1">
    <citation type="submission" date="2021-03" db="EMBL/GenBank/DDBJ databases">
        <title>Evolutionary innovations through gain and loss of genes in the ectomycorrhizal Boletales.</title>
        <authorList>
            <person name="Wu G."/>
            <person name="Miyauchi S."/>
            <person name="Morin E."/>
            <person name="Yang Z.-L."/>
            <person name="Xu J."/>
            <person name="Martin F.M."/>
        </authorList>
    </citation>
    <scope>NUCLEOTIDE SEQUENCE</scope>
    <source>
        <strain evidence="4">BR01</strain>
    </source>
</reference>
<feature type="compositionally biased region" description="Basic and acidic residues" evidence="2">
    <location>
        <begin position="763"/>
        <end position="774"/>
    </location>
</feature>
<feature type="transmembrane region" description="Helical" evidence="3">
    <location>
        <begin position="294"/>
        <end position="315"/>
    </location>
</feature>
<feature type="compositionally biased region" description="Polar residues" evidence="2">
    <location>
        <begin position="836"/>
        <end position="847"/>
    </location>
</feature>
<name>A0A8I2YG28_9AGAM</name>
<feature type="transmembrane region" description="Helical" evidence="3">
    <location>
        <begin position="327"/>
        <end position="349"/>
    </location>
</feature>
<feature type="transmembrane region" description="Helical" evidence="3">
    <location>
        <begin position="258"/>
        <end position="282"/>
    </location>
</feature>